<dbReference type="Gene3D" id="1.10.10.60">
    <property type="entry name" value="Homeodomain-like"/>
    <property type="match status" value="1"/>
</dbReference>
<dbReference type="PANTHER" id="PTHR32071">
    <property type="entry name" value="TRANSCRIPTIONAL REGULATORY PROTEIN"/>
    <property type="match status" value="1"/>
</dbReference>
<dbReference type="PROSITE" id="PS50045">
    <property type="entry name" value="SIGMA54_INTERACT_4"/>
    <property type="match status" value="1"/>
</dbReference>
<dbReference type="GO" id="GO:0043565">
    <property type="term" value="F:sequence-specific DNA binding"/>
    <property type="evidence" value="ECO:0007669"/>
    <property type="project" value="InterPro"/>
</dbReference>
<dbReference type="STRING" id="617002.SAMN05660653_00934"/>
<dbReference type="PROSITE" id="PS00675">
    <property type="entry name" value="SIGMA54_INTERACT_1"/>
    <property type="match status" value="1"/>
</dbReference>
<dbReference type="InterPro" id="IPR027417">
    <property type="entry name" value="P-loop_NTPase"/>
</dbReference>
<protein>
    <submittedName>
        <fullName evidence="8">Nif-specific regulatory protein</fullName>
    </submittedName>
</protein>
<dbReference type="InterPro" id="IPR009057">
    <property type="entry name" value="Homeodomain-like_sf"/>
</dbReference>
<keyword evidence="5" id="KW-0010">Activator</keyword>
<dbReference type="SMART" id="SM00065">
    <property type="entry name" value="GAF"/>
    <property type="match status" value="1"/>
</dbReference>
<evidence type="ECO:0000313" key="9">
    <source>
        <dbReference type="Proteomes" id="UP000198771"/>
    </source>
</evidence>
<evidence type="ECO:0000256" key="4">
    <source>
        <dbReference type="ARBA" id="ARBA00023125"/>
    </source>
</evidence>
<dbReference type="Pfam" id="PF00158">
    <property type="entry name" value="Sigma54_activat"/>
    <property type="match status" value="1"/>
</dbReference>
<name>A0A1G6BDX5_9BACT</name>
<dbReference type="Gene3D" id="3.40.50.300">
    <property type="entry name" value="P-loop containing nucleotide triphosphate hydrolases"/>
    <property type="match status" value="1"/>
</dbReference>
<keyword evidence="2" id="KW-0067">ATP-binding</keyword>
<evidence type="ECO:0000259" key="7">
    <source>
        <dbReference type="PROSITE" id="PS50045"/>
    </source>
</evidence>
<gene>
    <name evidence="8" type="ORF">SAMN05660653_00934</name>
</gene>
<dbReference type="SUPFAM" id="SSF52540">
    <property type="entry name" value="P-loop containing nucleoside triphosphate hydrolases"/>
    <property type="match status" value="1"/>
</dbReference>
<dbReference type="InterPro" id="IPR025662">
    <property type="entry name" value="Sigma_54_int_dom_ATP-bd_1"/>
</dbReference>
<dbReference type="SUPFAM" id="SSF55781">
    <property type="entry name" value="GAF domain-like"/>
    <property type="match status" value="1"/>
</dbReference>
<dbReference type="InterPro" id="IPR002197">
    <property type="entry name" value="HTH_Fis"/>
</dbReference>
<keyword evidence="1" id="KW-0547">Nucleotide-binding</keyword>
<dbReference type="FunFam" id="1.10.8.60:FF:000014">
    <property type="entry name" value="DNA-binding transcriptional regulator NtrC"/>
    <property type="match status" value="1"/>
</dbReference>
<reference evidence="8 9" key="1">
    <citation type="submission" date="2016-10" db="EMBL/GenBank/DDBJ databases">
        <authorList>
            <person name="de Groot N.N."/>
        </authorList>
    </citation>
    <scope>NUCLEOTIDE SEQUENCE [LARGE SCALE GENOMIC DNA]</scope>
    <source>
        <strain evidence="8 9">ASO4-2</strain>
    </source>
</reference>
<evidence type="ECO:0000256" key="5">
    <source>
        <dbReference type="ARBA" id="ARBA00023159"/>
    </source>
</evidence>
<dbReference type="GO" id="GO:0005524">
    <property type="term" value="F:ATP binding"/>
    <property type="evidence" value="ECO:0007669"/>
    <property type="project" value="UniProtKB-KW"/>
</dbReference>
<sequence length="525" mass="58815">MPSRAVTLDNLSLCLDTLKEILDQMQPDVHLETSLKSVLQVLSHNLGYVRNFLAIYDSETHSLKLSLTHGPQKPTQVSYGEGQGVTGQVLSTGEPIIVPVIGEHPEFLNWAFGRSKEEMASLAFVSVPVVHEEREGRGREILGVLSVDLPMAPMQVLQTHCRFLEVVARIIAHRVARLQEDMARQQHLMAQGLAIYDAGFSPKNIVHASKSMRLVLQQISQVAPSRATVLLRGESGTGKELLAEAIHMASPRAGKPLIRLNCAALPAELVESELFGHEKGAFTGAVQNKKGRFELAHQGTLFLDEIGELSLDAQAKVLRAIQEKEIQRLGSEQTIIVDTRLVCATNRQLEDLIAAGQFREDLFYRINVFPIYVQPLRERREDILPLAEHFLNTFSKEYGREIRRISTPALDLLTQYHWPGNARELRNCLERAVLLCTEEVIRTYHLPPTLQTAESSATDTDLSFGEAVAKFEQEIIVDALKKARGNMLQTARDLRISYRIVNYKIKKYGIDPKKFTTRPVAPQSK</sequence>
<accession>A0A1G6BDX5</accession>
<dbReference type="InterPro" id="IPR003018">
    <property type="entry name" value="GAF"/>
</dbReference>
<dbReference type="Proteomes" id="UP000198771">
    <property type="component" value="Unassembled WGS sequence"/>
</dbReference>
<dbReference type="InterPro" id="IPR003593">
    <property type="entry name" value="AAA+_ATPase"/>
</dbReference>
<dbReference type="Gene3D" id="1.10.8.60">
    <property type="match status" value="1"/>
</dbReference>
<dbReference type="Pfam" id="PF02954">
    <property type="entry name" value="HTH_8"/>
    <property type="match status" value="1"/>
</dbReference>
<evidence type="ECO:0000256" key="3">
    <source>
        <dbReference type="ARBA" id="ARBA00023015"/>
    </source>
</evidence>
<dbReference type="GO" id="GO:0006355">
    <property type="term" value="P:regulation of DNA-templated transcription"/>
    <property type="evidence" value="ECO:0007669"/>
    <property type="project" value="InterPro"/>
</dbReference>
<evidence type="ECO:0000256" key="2">
    <source>
        <dbReference type="ARBA" id="ARBA00022840"/>
    </source>
</evidence>
<dbReference type="InterPro" id="IPR002078">
    <property type="entry name" value="Sigma_54_int"/>
</dbReference>
<dbReference type="Pfam" id="PF01590">
    <property type="entry name" value="GAF"/>
    <property type="match status" value="1"/>
</dbReference>
<keyword evidence="3" id="KW-0805">Transcription regulation</keyword>
<evidence type="ECO:0000313" key="8">
    <source>
        <dbReference type="EMBL" id="SDB18761.1"/>
    </source>
</evidence>
<dbReference type="PRINTS" id="PR01590">
    <property type="entry name" value="HTHFIS"/>
</dbReference>
<dbReference type="CDD" id="cd00009">
    <property type="entry name" value="AAA"/>
    <property type="match status" value="1"/>
</dbReference>
<dbReference type="FunFam" id="3.40.50.300:FF:000006">
    <property type="entry name" value="DNA-binding transcriptional regulator NtrC"/>
    <property type="match status" value="1"/>
</dbReference>
<dbReference type="InterPro" id="IPR029016">
    <property type="entry name" value="GAF-like_dom_sf"/>
</dbReference>
<dbReference type="PANTHER" id="PTHR32071:SF117">
    <property type="entry name" value="PTS-DEPENDENT DIHYDROXYACETONE KINASE OPERON REGULATORY PROTEIN-RELATED"/>
    <property type="match status" value="1"/>
</dbReference>
<feature type="domain" description="Sigma-54 factor interaction" evidence="7">
    <location>
        <begin position="205"/>
        <end position="434"/>
    </location>
</feature>
<dbReference type="SUPFAM" id="SSF46689">
    <property type="entry name" value="Homeodomain-like"/>
    <property type="match status" value="1"/>
</dbReference>
<dbReference type="InterPro" id="IPR058031">
    <property type="entry name" value="AAA_lid_NorR"/>
</dbReference>
<dbReference type="EMBL" id="FMXO01000004">
    <property type="protein sequence ID" value="SDB18761.1"/>
    <property type="molecule type" value="Genomic_DNA"/>
</dbReference>
<dbReference type="OrthoDB" id="9763792at2"/>
<organism evidence="8 9">
    <name type="scientific">Desulfonatronum thiosulfatophilum</name>
    <dbReference type="NCBI Taxonomy" id="617002"/>
    <lineage>
        <taxon>Bacteria</taxon>
        <taxon>Pseudomonadati</taxon>
        <taxon>Thermodesulfobacteriota</taxon>
        <taxon>Desulfovibrionia</taxon>
        <taxon>Desulfovibrionales</taxon>
        <taxon>Desulfonatronaceae</taxon>
        <taxon>Desulfonatronum</taxon>
    </lineage>
</organism>
<dbReference type="SMART" id="SM00382">
    <property type="entry name" value="AAA"/>
    <property type="match status" value="1"/>
</dbReference>
<keyword evidence="6" id="KW-0804">Transcription</keyword>
<keyword evidence="9" id="KW-1185">Reference proteome</keyword>
<dbReference type="Pfam" id="PF25601">
    <property type="entry name" value="AAA_lid_14"/>
    <property type="match status" value="1"/>
</dbReference>
<proteinExistence type="predicted"/>
<evidence type="ECO:0000256" key="6">
    <source>
        <dbReference type="ARBA" id="ARBA00023163"/>
    </source>
</evidence>
<dbReference type="Gene3D" id="3.30.450.40">
    <property type="match status" value="1"/>
</dbReference>
<keyword evidence="4" id="KW-0238">DNA-binding</keyword>
<evidence type="ECO:0000256" key="1">
    <source>
        <dbReference type="ARBA" id="ARBA00022741"/>
    </source>
</evidence>
<dbReference type="RefSeq" id="WP_092117797.1">
    <property type="nucleotide sequence ID" value="NZ_FMXO01000004.1"/>
</dbReference>
<dbReference type="AlphaFoldDB" id="A0A1G6BDX5"/>